<evidence type="ECO:0000313" key="1">
    <source>
        <dbReference type="EMBL" id="ETO28757.1"/>
    </source>
</evidence>
<protein>
    <submittedName>
        <fullName evidence="1">Uncharacterized protein</fullName>
    </submittedName>
</protein>
<dbReference type="Proteomes" id="UP000023152">
    <property type="component" value="Unassembled WGS sequence"/>
</dbReference>
<accession>X6NTZ0</accession>
<dbReference type="AlphaFoldDB" id="X6NTZ0"/>
<gene>
    <name evidence="1" type="ORF">RFI_08369</name>
</gene>
<name>X6NTZ0_RETFI</name>
<keyword evidence="2" id="KW-1185">Reference proteome</keyword>
<organism evidence="1 2">
    <name type="scientific">Reticulomyxa filosa</name>
    <dbReference type="NCBI Taxonomy" id="46433"/>
    <lineage>
        <taxon>Eukaryota</taxon>
        <taxon>Sar</taxon>
        <taxon>Rhizaria</taxon>
        <taxon>Retaria</taxon>
        <taxon>Foraminifera</taxon>
        <taxon>Monothalamids</taxon>
        <taxon>Reticulomyxidae</taxon>
        <taxon>Reticulomyxa</taxon>
    </lineage>
</organism>
<proteinExistence type="predicted"/>
<sequence>KKKKKIKFTKQMAKQYSRGIAEINLSTASTLQLKTRNKQHIYMYMYPKKKKKKSKHGKRVQIKEIQEKKKGEGERVKQNFETAIERSGERLCQGRIKETHLGNGMRRQGRQFFFKQPNEDIEAAFQSGVRHDVVAYNVE</sequence>
<evidence type="ECO:0000313" key="2">
    <source>
        <dbReference type="Proteomes" id="UP000023152"/>
    </source>
</evidence>
<reference evidence="1 2" key="1">
    <citation type="journal article" date="2013" name="Curr. Biol.">
        <title>The Genome of the Foraminiferan Reticulomyxa filosa.</title>
        <authorList>
            <person name="Glockner G."/>
            <person name="Hulsmann N."/>
            <person name="Schleicher M."/>
            <person name="Noegel A.A."/>
            <person name="Eichinger L."/>
            <person name="Gallinger C."/>
            <person name="Pawlowski J."/>
            <person name="Sierra R."/>
            <person name="Euteneuer U."/>
            <person name="Pillet L."/>
            <person name="Moustafa A."/>
            <person name="Platzer M."/>
            <person name="Groth M."/>
            <person name="Szafranski K."/>
            <person name="Schliwa M."/>
        </authorList>
    </citation>
    <scope>NUCLEOTIDE SEQUENCE [LARGE SCALE GENOMIC DNA]</scope>
</reference>
<comment type="caution">
    <text evidence="1">The sequence shown here is derived from an EMBL/GenBank/DDBJ whole genome shotgun (WGS) entry which is preliminary data.</text>
</comment>
<feature type="non-terminal residue" evidence="1">
    <location>
        <position position="1"/>
    </location>
</feature>
<dbReference type="EMBL" id="ASPP01006489">
    <property type="protein sequence ID" value="ETO28757.1"/>
    <property type="molecule type" value="Genomic_DNA"/>
</dbReference>